<dbReference type="AlphaFoldDB" id="A0A8H3X9U3"/>
<dbReference type="EMBL" id="WTPW01004167">
    <property type="protein sequence ID" value="KAF0332978.1"/>
    <property type="molecule type" value="Genomic_DNA"/>
</dbReference>
<dbReference type="EMBL" id="WTPW01001393">
    <property type="protein sequence ID" value="KAF0437821.1"/>
    <property type="molecule type" value="Genomic_DNA"/>
</dbReference>
<evidence type="ECO:0000313" key="1">
    <source>
        <dbReference type="EMBL" id="KAF0332978.1"/>
    </source>
</evidence>
<keyword evidence="3" id="KW-1185">Reference proteome</keyword>
<evidence type="ECO:0000313" key="3">
    <source>
        <dbReference type="Proteomes" id="UP000439903"/>
    </source>
</evidence>
<protein>
    <submittedName>
        <fullName evidence="2">Uncharacterized protein</fullName>
    </submittedName>
</protein>
<evidence type="ECO:0000313" key="2">
    <source>
        <dbReference type="EMBL" id="KAF0437821.1"/>
    </source>
</evidence>
<organism evidence="2 3">
    <name type="scientific">Gigaspora margarita</name>
    <dbReference type="NCBI Taxonomy" id="4874"/>
    <lineage>
        <taxon>Eukaryota</taxon>
        <taxon>Fungi</taxon>
        <taxon>Fungi incertae sedis</taxon>
        <taxon>Mucoromycota</taxon>
        <taxon>Glomeromycotina</taxon>
        <taxon>Glomeromycetes</taxon>
        <taxon>Diversisporales</taxon>
        <taxon>Gigasporaceae</taxon>
        <taxon>Gigaspora</taxon>
    </lineage>
</organism>
<sequence>MRQEEEEKDDDDDDDDDNVVKKQFFEADNIKQELTSPIHPSNVYKSQSINTRKITETLRSKDINSVSKIAEEEISQRIESVEITDD</sequence>
<reference evidence="2 3" key="1">
    <citation type="journal article" date="2019" name="Environ. Microbiol.">
        <title>At the nexus of three kingdoms: the genome of the mycorrhizal fungus Gigaspora margarita provides insights into plant, endobacterial and fungal interactions.</title>
        <authorList>
            <person name="Venice F."/>
            <person name="Ghignone S."/>
            <person name="Salvioli di Fossalunga A."/>
            <person name="Amselem J."/>
            <person name="Novero M."/>
            <person name="Xianan X."/>
            <person name="Sedzielewska Toro K."/>
            <person name="Morin E."/>
            <person name="Lipzen A."/>
            <person name="Grigoriev I.V."/>
            <person name="Henrissat B."/>
            <person name="Martin F.M."/>
            <person name="Bonfante P."/>
        </authorList>
    </citation>
    <scope>NUCLEOTIDE SEQUENCE [LARGE SCALE GENOMIC DNA]</scope>
    <source>
        <strain evidence="2 3">BEG34</strain>
    </source>
</reference>
<dbReference type="Proteomes" id="UP000439903">
    <property type="component" value="Unassembled WGS sequence"/>
</dbReference>
<proteinExistence type="predicted"/>
<name>A0A8H3X9U3_GIGMA</name>
<gene>
    <name evidence="2" type="ORF">F8M41_004339</name>
    <name evidence="1" type="ORF">F8M41_017848</name>
</gene>
<accession>A0A8H3X9U3</accession>
<comment type="caution">
    <text evidence="2">The sequence shown here is derived from an EMBL/GenBank/DDBJ whole genome shotgun (WGS) entry which is preliminary data.</text>
</comment>